<evidence type="ECO:0000256" key="2">
    <source>
        <dbReference type="SAM" id="MobiDB-lite"/>
    </source>
</evidence>
<dbReference type="GO" id="GO:0000976">
    <property type="term" value="F:transcription cis-regulatory region binding"/>
    <property type="evidence" value="ECO:0007669"/>
    <property type="project" value="TreeGrafter"/>
</dbReference>
<name>A0A1F5LAD9_PENAI</name>
<keyword evidence="1" id="KW-0539">Nucleus</keyword>
<evidence type="ECO:0000313" key="4">
    <source>
        <dbReference type="Proteomes" id="UP000177622"/>
    </source>
</evidence>
<dbReference type="EMBL" id="LXJU01000018">
    <property type="protein sequence ID" value="OGE50162.1"/>
    <property type="molecule type" value="Genomic_DNA"/>
</dbReference>
<proteinExistence type="predicted"/>
<dbReference type="Proteomes" id="UP000177622">
    <property type="component" value="Unassembled WGS sequence"/>
</dbReference>
<evidence type="ECO:0000313" key="3">
    <source>
        <dbReference type="EMBL" id="OGE50162.1"/>
    </source>
</evidence>
<dbReference type="GO" id="GO:0005634">
    <property type="term" value="C:nucleus"/>
    <property type="evidence" value="ECO:0007669"/>
    <property type="project" value="TreeGrafter"/>
</dbReference>
<comment type="caution">
    <text evidence="3">The sequence shown here is derived from an EMBL/GenBank/DDBJ whole genome shotgun (WGS) entry which is preliminary data.</text>
</comment>
<dbReference type="AlphaFoldDB" id="A0A1F5LAD9"/>
<dbReference type="RefSeq" id="XP_022485611.1">
    <property type="nucleotide sequence ID" value="XM_022634659.1"/>
</dbReference>
<evidence type="ECO:0008006" key="5">
    <source>
        <dbReference type="Google" id="ProtNLM"/>
    </source>
</evidence>
<protein>
    <recommendedName>
        <fullName evidence="5">ARCA protein</fullName>
    </recommendedName>
</protein>
<dbReference type="STRING" id="1835702.A0A1F5LAD9"/>
<feature type="compositionally biased region" description="Polar residues" evidence="2">
    <location>
        <begin position="122"/>
        <end position="135"/>
    </location>
</feature>
<gene>
    <name evidence="3" type="ORF">PENARI_c018G10756</name>
</gene>
<feature type="compositionally biased region" description="Basic and acidic residues" evidence="2">
    <location>
        <begin position="79"/>
        <end position="96"/>
    </location>
</feature>
<accession>A0A1F5LAD9</accession>
<dbReference type="PANTHER" id="PTHR37534:SF2">
    <property type="entry name" value="N-ACETYLTRANSFERASE DOMAIN-CONTAINING PROTEIN"/>
    <property type="match status" value="1"/>
</dbReference>
<reference evidence="3 4" key="1">
    <citation type="journal article" date="2016" name="Sci. Rep.">
        <title>Penicillium arizonense, a new, genome sequenced fungal species, reveals a high chemical diversity in secreted metabolites.</title>
        <authorList>
            <person name="Grijseels S."/>
            <person name="Nielsen J.C."/>
            <person name="Randelovic M."/>
            <person name="Nielsen J."/>
            <person name="Nielsen K.F."/>
            <person name="Workman M."/>
            <person name="Frisvad J.C."/>
        </authorList>
    </citation>
    <scope>NUCLEOTIDE SEQUENCE [LARGE SCALE GENOMIC DNA]</scope>
    <source>
        <strain evidence="3 4">CBS 141311</strain>
    </source>
</reference>
<dbReference type="GeneID" id="34579393"/>
<dbReference type="GO" id="GO:0045944">
    <property type="term" value="P:positive regulation of transcription by RNA polymerase II"/>
    <property type="evidence" value="ECO:0007669"/>
    <property type="project" value="TreeGrafter"/>
</dbReference>
<dbReference type="OrthoDB" id="4525710at2759"/>
<evidence type="ECO:0000256" key="1">
    <source>
        <dbReference type="ARBA" id="ARBA00023242"/>
    </source>
</evidence>
<dbReference type="PANTHER" id="PTHR37534">
    <property type="entry name" value="TRANSCRIPTIONAL ACTIVATOR PROTEIN UGA3"/>
    <property type="match status" value="1"/>
</dbReference>
<organism evidence="3 4">
    <name type="scientific">Penicillium arizonense</name>
    <dbReference type="NCBI Taxonomy" id="1835702"/>
    <lineage>
        <taxon>Eukaryota</taxon>
        <taxon>Fungi</taxon>
        <taxon>Dikarya</taxon>
        <taxon>Ascomycota</taxon>
        <taxon>Pezizomycotina</taxon>
        <taxon>Eurotiomycetes</taxon>
        <taxon>Eurotiomycetidae</taxon>
        <taxon>Eurotiales</taxon>
        <taxon>Aspergillaceae</taxon>
        <taxon>Penicillium</taxon>
    </lineage>
</organism>
<keyword evidence="4" id="KW-1185">Reference proteome</keyword>
<feature type="region of interest" description="Disordered" evidence="2">
    <location>
        <begin position="54"/>
        <end position="135"/>
    </location>
</feature>
<sequence length="569" mass="64406">MSTATAGRVIKSVTEESRFAGDVRLKALIADRRDANPSFGMAPRQFWMPISNKTRHGTAVSGSSPHPEAPLPGLGQTSSDRHDIHSRNHQNFDSDRPGNYAQIEASGEFRSGKEGTGLTGVSPHSSATISDSPTILQSRDGFFNTQYPPNSRCHPDDDNARNGAHITIHGGLSEFGHQSPSSNGSLGHVTADVQESCLLRYFIEELSPWFDHCDDRRQFQLVVPRRAAQCLALKNAVFAVSSRHLSRLPQYMTPHGVVYRGQALPNLKHTTSLEYMLKCIPELIQFPEIQDPRHQENIMAATVILRQYEEMEEETEENDEKSHANDRVNFLAITQTIIDTMISTPIHHSLAAAAHWITIRQEVYYAFTRQRCPQFRLGTEHWQTTSVANTMVMFASQVARWRWGMKKAEEWEPLKMQHQHLSQEFRSELEPLLEQKPDRAKGEIFPTIWYCYDSQVTAIQHLKLGEMILIAESPHLENARGAVHRKAEAQVRSIVLSICGIAINHPRCQPAMVNAVISITLYGGYFTRPEDRDALLGIIHQTMELHSWPMRKPCQQLLDQWEMVDNAEL</sequence>
<dbReference type="GO" id="GO:0003700">
    <property type="term" value="F:DNA-binding transcription factor activity"/>
    <property type="evidence" value="ECO:0007669"/>
    <property type="project" value="TreeGrafter"/>
</dbReference>